<keyword evidence="5" id="KW-0472">Membrane</keyword>
<comment type="caution">
    <text evidence="6">The sequence shown here is derived from an EMBL/GenBank/DDBJ whole genome shotgun (WGS) entry which is preliminary data.</text>
</comment>
<keyword evidence="5" id="KW-0812">Transmembrane</keyword>
<keyword evidence="5" id="KW-1133">Transmembrane helix</keyword>
<evidence type="ECO:0000256" key="3">
    <source>
        <dbReference type="SAM" id="Coils"/>
    </source>
</evidence>
<dbReference type="NCBIfam" id="TIGR02971">
    <property type="entry name" value="heterocyst_DevB"/>
    <property type="match status" value="1"/>
</dbReference>
<dbReference type="InterPro" id="IPR050465">
    <property type="entry name" value="UPF0194_transport"/>
</dbReference>
<dbReference type="EMBL" id="BLJE01000002">
    <property type="protein sequence ID" value="GFE64389.1"/>
    <property type="molecule type" value="Genomic_DNA"/>
</dbReference>
<comment type="subcellular location">
    <subcellularLocation>
        <location evidence="1">Cell envelope</location>
    </subcellularLocation>
</comment>
<feature type="region of interest" description="Disordered" evidence="4">
    <location>
        <begin position="1"/>
        <end position="42"/>
    </location>
</feature>
<feature type="transmembrane region" description="Helical" evidence="5">
    <location>
        <begin position="52"/>
        <end position="72"/>
    </location>
</feature>
<proteinExistence type="predicted"/>
<keyword evidence="7" id="KW-1185">Reference proteome</keyword>
<evidence type="ECO:0000256" key="4">
    <source>
        <dbReference type="SAM" id="MobiDB-lite"/>
    </source>
</evidence>
<dbReference type="OrthoDB" id="264111at2"/>
<dbReference type="PANTHER" id="PTHR32347">
    <property type="entry name" value="EFFLUX SYSTEM COMPONENT YKNX-RELATED"/>
    <property type="match status" value="1"/>
</dbReference>
<dbReference type="GO" id="GO:0030313">
    <property type="term" value="C:cell envelope"/>
    <property type="evidence" value="ECO:0007669"/>
    <property type="project" value="UniProtKB-SubCell"/>
</dbReference>
<dbReference type="AlphaFoldDB" id="A0A6N6JG86"/>
<evidence type="ECO:0000256" key="2">
    <source>
        <dbReference type="ARBA" id="ARBA00023054"/>
    </source>
</evidence>
<dbReference type="SUPFAM" id="SSF111369">
    <property type="entry name" value="HlyD-like secretion proteins"/>
    <property type="match status" value="1"/>
</dbReference>
<sequence>MLTQKSAADEADAQNENITMDDKTTPDLPLSDPGLGTSKEQTTSKKSGWFKLYRIPLVMVFIFVGAVIGLYFQPPGVQAFFGLTGLQPGGGTDTPIAVAVQQVTTQEEVSVVSEGDVVALGRLIPRGDIVTVAPPFGASDARISEICVAVGDKVARGDTLAVLDNLAQLESDVATAQADVQVRDATLQQTKLNTRASLEEARAALQRAEATAAVTQTELDRTTSLLERGVTTRAVFDDAQARATEAIRDVEKSRATLSRYQASEGVLQADIAVAEANLEAARASLARSQLDLSKAYVRAPSDGTVLDIHVRPGEKPGSDGVLNLGNTNEMTVEVEVYQTLIGRVALGDPVTIFADALASDLLGSVSAIGLEIGRQTVTSDDPAANTDARVVDVIVTLDKASSDIASRFTNLEVVARIDAGRIE</sequence>
<feature type="coiled-coil region" evidence="3">
    <location>
        <begin position="191"/>
        <end position="218"/>
    </location>
</feature>
<dbReference type="Gene3D" id="2.40.30.170">
    <property type="match status" value="1"/>
</dbReference>
<dbReference type="Gene3D" id="1.10.287.470">
    <property type="entry name" value="Helix hairpin bin"/>
    <property type="match status" value="1"/>
</dbReference>
<gene>
    <name evidence="6" type="ORF">KIN_14630</name>
</gene>
<name>A0A6N6JG86_9RHOB</name>
<dbReference type="PANTHER" id="PTHR32347:SF27">
    <property type="entry name" value="RND EFFLUX PUMP MEMBRANE FUSION PROTEIN BARREL-SANDWICH DOMAIN-CONTAINING PROTEIN"/>
    <property type="match status" value="1"/>
</dbReference>
<evidence type="ECO:0000313" key="7">
    <source>
        <dbReference type="Proteomes" id="UP000436822"/>
    </source>
</evidence>
<evidence type="ECO:0000256" key="1">
    <source>
        <dbReference type="ARBA" id="ARBA00004196"/>
    </source>
</evidence>
<accession>A0A6N6JG86</accession>
<dbReference type="Proteomes" id="UP000436822">
    <property type="component" value="Unassembled WGS sequence"/>
</dbReference>
<reference evidence="6 7" key="1">
    <citation type="submission" date="2019-12" db="EMBL/GenBank/DDBJ databases">
        <title>Litoreibacter badius sp. nov., a novel bacteriochlorophyll a-containing bacterium in the genus Litoreibacter.</title>
        <authorList>
            <person name="Kanamuro M."/>
            <person name="Takabe Y."/>
            <person name="Mori K."/>
            <person name="Takaichi S."/>
            <person name="Hanada S."/>
        </authorList>
    </citation>
    <scope>NUCLEOTIDE SEQUENCE [LARGE SCALE GENOMIC DNA]</scope>
    <source>
        <strain evidence="6 7">K6</strain>
    </source>
</reference>
<dbReference type="Gene3D" id="2.40.50.100">
    <property type="match status" value="1"/>
</dbReference>
<dbReference type="InterPro" id="IPR014315">
    <property type="entry name" value="ABC_heterocyst_DevB"/>
</dbReference>
<protein>
    <submittedName>
        <fullName evidence="6">Uncharacterized protein</fullName>
    </submittedName>
</protein>
<dbReference type="RefSeq" id="WP_159805535.1">
    <property type="nucleotide sequence ID" value="NZ_BLJE01000002.1"/>
</dbReference>
<keyword evidence="2 3" id="KW-0175">Coiled coil</keyword>
<evidence type="ECO:0000256" key="5">
    <source>
        <dbReference type="SAM" id="Phobius"/>
    </source>
</evidence>
<evidence type="ECO:0000313" key="6">
    <source>
        <dbReference type="EMBL" id="GFE64389.1"/>
    </source>
</evidence>
<organism evidence="6 7">
    <name type="scientific">Litoreibacter roseus</name>
    <dbReference type="NCBI Taxonomy" id="2601869"/>
    <lineage>
        <taxon>Bacteria</taxon>
        <taxon>Pseudomonadati</taxon>
        <taxon>Pseudomonadota</taxon>
        <taxon>Alphaproteobacteria</taxon>
        <taxon>Rhodobacterales</taxon>
        <taxon>Roseobacteraceae</taxon>
        <taxon>Litoreibacter</taxon>
    </lineage>
</organism>